<feature type="compositionally biased region" description="Basic and acidic residues" evidence="1">
    <location>
        <begin position="1"/>
        <end position="14"/>
    </location>
</feature>
<protein>
    <submittedName>
        <fullName evidence="2">Uncharacterized protein</fullName>
    </submittedName>
</protein>
<sequence>MSETKIHSIRHPWEVPEMTPEPDFFDDDRPDLARPTTRLLLSRMGIDRARQQQLSLTHNRRVVKIRSDSEFLYELHKHIARHRCKNIERLVGRYLMRQEQRDKELEARHKESMIPVMVLGVREPSGRVFLNAASHCRTMCFLSKLAEDLLEEKKAARVAEMHAMIKEEIAKFKAAKESQLRRSARIRGKMERRGKQG</sequence>
<organism evidence="2 3">
    <name type="scientific">Elsinoe batatas</name>
    <dbReference type="NCBI Taxonomy" id="2601811"/>
    <lineage>
        <taxon>Eukaryota</taxon>
        <taxon>Fungi</taxon>
        <taxon>Dikarya</taxon>
        <taxon>Ascomycota</taxon>
        <taxon>Pezizomycotina</taxon>
        <taxon>Dothideomycetes</taxon>
        <taxon>Dothideomycetidae</taxon>
        <taxon>Myriangiales</taxon>
        <taxon>Elsinoaceae</taxon>
        <taxon>Elsinoe</taxon>
    </lineage>
</organism>
<proteinExistence type="predicted"/>
<dbReference type="EMBL" id="JAESVG020000004">
    <property type="protein sequence ID" value="KAG8628098.1"/>
    <property type="molecule type" value="Genomic_DNA"/>
</dbReference>
<reference evidence="2" key="1">
    <citation type="submission" date="2021-07" db="EMBL/GenBank/DDBJ databases">
        <title>Elsinoe batatas strain:CRI-CJ2 Genome sequencing and assembly.</title>
        <authorList>
            <person name="Huang L."/>
        </authorList>
    </citation>
    <scope>NUCLEOTIDE SEQUENCE</scope>
    <source>
        <strain evidence="2">CRI-CJ2</strain>
    </source>
</reference>
<evidence type="ECO:0000313" key="3">
    <source>
        <dbReference type="Proteomes" id="UP000809789"/>
    </source>
</evidence>
<dbReference type="Proteomes" id="UP000809789">
    <property type="component" value="Unassembled WGS sequence"/>
</dbReference>
<comment type="caution">
    <text evidence="2">The sequence shown here is derived from an EMBL/GenBank/DDBJ whole genome shotgun (WGS) entry which is preliminary data.</text>
</comment>
<accession>A0A8K0L4N4</accession>
<dbReference type="OrthoDB" id="4062651at2759"/>
<dbReference type="AlphaFoldDB" id="A0A8K0L4N4"/>
<evidence type="ECO:0000256" key="1">
    <source>
        <dbReference type="SAM" id="MobiDB-lite"/>
    </source>
</evidence>
<evidence type="ECO:0000313" key="2">
    <source>
        <dbReference type="EMBL" id="KAG8628098.1"/>
    </source>
</evidence>
<name>A0A8K0L4N4_9PEZI</name>
<feature type="region of interest" description="Disordered" evidence="1">
    <location>
        <begin position="1"/>
        <end position="29"/>
    </location>
</feature>
<gene>
    <name evidence="2" type="ORF">KVT40_003971</name>
</gene>
<keyword evidence="3" id="KW-1185">Reference proteome</keyword>